<name>A0ABW3YXW2_MYCRA</name>
<dbReference type="GO" id="GO:0003677">
    <property type="term" value="F:DNA binding"/>
    <property type="evidence" value="ECO:0007669"/>
    <property type="project" value="UniProtKB-KW"/>
</dbReference>
<dbReference type="InterPro" id="IPR036388">
    <property type="entry name" value="WH-like_DNA-bd_sf"/>
</dbReference>
<accession>A0ABW3YXW2</accession>
<dbReference type="SMART" id="SM01134">
    <property type="entry name" value="DeoRC"/>
    <property type="match status" value="1"/>
</dbReference>
<dbReference type="InterPro" id="IPR011991">
    <property type="entry name" value="ArsR-like_HTH"/>
</dbReference>
<dbReference type="InterPro" id="IPR001034">
    <property type="entry name" value="DeoR_HTH"/>
</dbReference>
<organism evidence="5 6">
    <name type="scientific">Mycoplana ramosa</name>
    <name type="common">Mycoplana bullata</name>
    <dbReference type="NCBI Taxonomy" id="40837"/>
    <lineage>
        <taxon>Bacteria</taxon>
        <taxon>Pseudomonadati</taxon>
        <taxon>Pseudomonadota</taxon>
        <taxon>Alphaproteobacteria</taxon>
        <taxon>Hyphomicrobiales</taxon>
        <taxon>Rhizobiaceae</taxon>
        <taxon>Mycoplana</taxon>
    </lineage>
</organism>
<dbReference type="InterPro" id="IPR037171">
    <property type="entry name" value="NagB/RpiA_transferase-like"/>
</dbReference>
<keyword evidence="6" id="KW-1185">Reference proteome</keyword>
<dbReference type="SUPFAM" id="SSF100950">
    <property type="entry name" value="NagB/RpiA/CoA transferase-like"/>
    <property type="match status" value="1"/>
</dbReference>
<dbReference type="SUPFAM" id="SSF46785">
    <property type="entry name" value="Winged helix' DNA-binding domain"/>
    <property type="match status" value="1"/>
</dbReference>
<dbReference type="SMART" id="SM00420">
    <property type="entry name" value="HTH_DEOR"/>
    <property type="match status" value="1"/>
</dbReference>
<evidence type="ECO:0000259" key="4">
    <source>
        <dbReference type="PROSITE" id="PS51000"/>
    </source>
</evidence>
<dbReference type="RefSeq" id="WP_374839336.1">
    <property type="nucleotide sequence ID" value="NZ_JBHEEW010000009.1"/>
</dbReference>
<evidence type="ECO:0000256" key="1">
    <source>
        <dbReference type="ARBA" id="ARBA00022491"/>
    </source>
</evidence>
<dbReference type="EMBL" id="JBHTNF010000007">
    <property type="protein sequence ID" value="MFD1328756.1"/>
    <property type="molecule type" value="Genomic_DNA"/>
</dbReference>
<dbReference type="InterPro" id="IPR036390">
    <property type="entry name" value="WH_DNA-bd_sf"/>
</dbReference>
<dbReference type="InterPro" id="IPR014036">
    <property type="entry name" value="DeoR-like_C"/>
</dbReference>
<dbReference type="Pfam" id="PF08220">
    <property type="entry name" value="HTH_DeoR"/>
    <property type="match status" value="1"/>
</dbReference>
<keyword evidence="3" id="KW-0804">Transcription</keyword>
<evidence type="ECO:0000256" key="2">
    <source>
        <dbReference type="ARBA" id="ARBA00023015"/>
    </source>
</evidence>
<feature type="domain" description="HTH deoR-type" evidence="4">
    <location>
        <begin position="12"/>
        <end position="67"/>
    </location>
</feature>
<evidence type="ECO:0000256" key="3">
    <source>
        <dbReference type="ARBA" id="ARBA00023163"/>
    </source>
</evidence>
<sequence length="275" mass="30213">MDTPANSPALSNHREREILEELRLAGGSSRIQFLAERLRVSEETIRRNVRTLEANGLVTKVHGGVHITDSVGEQPLHFRMNVNPEPKRLIAAKVATIVKNGDSLFLDIGSTTAFIAVALQKHRDLFIVTNSLSVAHTLATRNDNRVYFAGGELRTHDAGSFGIEALHYIERFNLQHAILSVTAINARSGFMLQDIQEADISRVAARQAQNRIIVADAEKFGRTAPITIAPPATYDMLVTDAEPPADIRRMLDQNNVKVVLANAQGAASERTKMPP</sequence>
<gene>
    <name evidence="5" type="ORF">ACFQ33_12735</name>
</gene>
<evidence type="ECO:0000313" key="6">
    <source>
        <dbReference type="Proteomes" id="UP001597173"/>
    </source>
</evidence>
<keyword evidence="2" id="KW-0805">Transcription regulation</keyword>
<dbReference type="PANTHER" id="PTHR30363">
    <property type="entry name" value="HTH-TYPE TRANSCRIPTIONAL REGULATOR SRLR-RELATED"/>
    <property type="match status" value="1"/>
</dbReference>
<reference evidence="6" key="1">
    <citation type="journal article" date="2019" name="Int. J. Syst. Evol. Microbiol.">
        <title>The Global Catalogue of Microorganisms (GCM) 10K type strain sequencing project: providing services to taxonomists for standard genome sequencing and annotation.</title>
        <authorList>
            <consortium name="The Broad Institute Genomics Platform"/>
            <consortium name="The Broad Institute Genome Sequencing Center for Infectious Disease"/>
            <person name="Wu L."/>
            <person name="Ma J."/>
        </authorList>
    </citation>
    <scope>NUCLEOTIDE SEQUENCE [LARGE SCALE GENOMIC DNA]</scope>
    <source>
        <strain evidence="6">CCUG 55609</strain>
    </source>
</reference>
<protein>
    <submittedName>
        <fullName evidence="5">DeoR/GlpR family DNA-binding transcription regulator</fullName>
    </submittedName>
</protein>
<dbReference type="PRINTS" id="PR00037">
    <property type="entry name" value="HTHLACR"/>
</dbReference>
<dbReference type="Pfam" id="PF00455">
    <property type="entry name" value="DeoRC"/>
    <property type="match status" value="1"/>
</dbReference>
<proteinExistence type="predicted"/>
<dbReference type="Gene3D" id="1.10.10.10">
    <property type="entry name" value="Winged helix-like DNA-binding domain superfamily/Winged helix DNA-binding domain"/>
    <property type="match status" value="1"/>
</dbReference>
<dbReference type="Gene3D" id="3.40.50.1360">
    <property type="match status" value="1"/>
</dbReference>
<dbReference type="PROSITE" id="PS51000">
    <property type="entry name" value="HTH_DEOR_2"/>
    <property type="match status" value="1"/>
</dbReference>
<dbReference type="PANTHER" id="PTHR30363:SF4">
    <property type="entry name" value="GLYCEROL-3-PHOSPHATE REGULON REPRESSOR"/>
    <property type="match status" value="1"/>
</dbReference>
<evidence type="ECO:0000313" key="5">
    <source>
        <dbReference type="EMBL" id="MFD1328756.1"/>
    </source>
</evidence>
<dbReference type="CDD" id="cd00090">
    <property type="entry name" value="HTH_ARSR"/>
    <property type="match status" value="1"/>
</dbReference>
<dbReference type="Proteomes" id="UP001597173">
    <property type="component" value="Unassembled WGS sequence"/>
</dbReference>
<keyword evidence="1" id="KW-0678">Repressor</keyword>
<comment type="caution">
    <text evidence="5">The sequence shown here is derived from an EMBL/GenBank/DDBJ whole genome shotgun (WGS) entry which is preliminary data.</text>
</comment>
<dbReference type="InterPro" id="IPR050313">
    <property type="entry name" value="Carb_Metab_HTH_regulators"/>
</dbReference>
<keyword evidence="5" id="KW-0238">DNA-binding</keyword>